<evidence type="ECO:0008006" key="3">
    <source>
        <dbReference type="Google" id="ProtNLM"/>
    </source>
</evidence>
<protein>
    <recommendedName>
        <fullName evidence="3">Antitoxin</fullName>
    </recommendedName>
</protein>
<dbReference type="GO" id="GO:0006355">
    <property type="term" value="P:regulation of DNA-templated transcription"/>
    <property type="evidence" value="ECO:0007669"/>
    <property type="project" value="InterPro"/>
</dbReference>
<dbReference type="KEGG" id="gry:D7I44_00220"/>
<dbReference type="SUPFAM" id="SSF47598">
    <property type="entry name" value="Ribbon-helix-helix"/>
    <property type="match status" value="1"/>
</dbReference>
<accession>A0A387BUH5</accession>
<proteinExistence type="predicted"/>
<reference evidence="1 2" key="1">
    <citation type="submission" date="2018-09" db="EMBL/GenBank/DDBJ databases">
        <title>Genome sequencing of strain 2DFW10M-5.</title>
        <authorList>
            <person name="Heo J."/>
            <person name="Kim S.-J."/>
            <person name="Kwon S.-W."/>
        </authorList>
    </citation>
    <scope>NUCLEOTIDE SEQUENCE [LARGE SCALE GENOMIC DNA]</scope>
    <source>
        <strain evidence="1 2">2DFW10M-5</strain>
    </source>
</reference>
<name>A0A387BUH5_9MICO</name>
<organism evidence="1 2">
    <name type="scientific">Gryllotalpicola protaetiae</name>
    <dbReference type="NCBI Taxonomy" id="2419771"/>
    <lineage>
        <taxon>Bacteria</taxon>
        <taxon>Bacillati</taxon>
        <taxon>Actinomycetota</taxon>
        <taxon>Actinomycetes</taxon>
        <taxon>Micrococcales</taxon>
        <taxon>Microbacteriaceae</taxon>
        <taxon>Gryllotalpicola</taxon>
    </lineage>
</organism>
<dbReference type="Proteomes" id="UP000275069">
    <property type="component" value="Chromosome"/>
</dbReference>
<dbReference type="OrthoDB" id="7107936at2"/>
<keyword evidence="2" id="KW-1185">Reference proteome</keyword>
<dbReference type="Gene3D" id="1.10.1220.10">
    <property type="entry name" value="Met repressor-like"/>
    <property type="match status" value="1"/>
</dbReference>
<dbReference type="RefSeq" id="WP_120787645.1">
    <property type="nucleotide sequence ID" value="NZ_CP032624.1"/>
</dbReference>
<evidence type="ECO:0000313" key="2">
    <source>
        <dbReference type="Proteomes" id="UP000275069"/>
    </source>
</evidence>
<dbReference type="InterPro" id="IPR013321">
    <property type="entry name" value="Arc_rbn_hlx_hlx"/>
</dbReference>
<evidence type="ECO:0000313" key="1">
    <source>
        <dbReference type="EMBL" id="AYG02111.1"/>
    </source>
</evidence>
<dbReference type="AlphaFoldDB" id="A0A387BUH5"/>
<sequence length="85" mass="9572">MAILQVKSMPDELYAGLQTRAKAQGMSMSEYVVRVLRKDLSRPTTSEWLSQVEERLEGEPLRDIDVVTALDGVRAEFGSFERPGE</sequence>
<gene>
    <name evidence="1" type="ORF">D7I44_00220</name>
</gene>
<dbReference type="EMBL" id="CP032624">
    <property type="protein sequence ID" value="AYG02111.1"/>
    <property type="molecule type" value="Genomic_DNA"/>
</dbReference>
<dbReference type="InterPro" id="IPR010985">
    <property type="entry name" value="Ribbon_hlx_hlx"/>
</dbReference>